<dbReference type="PROSITE" id="PS51767">
    <property type="entry name" value="PEPTIDASE_A1"/>
    <property type="match status" value="1"/>
</dbReference>
<evidence type="ECO:0000313" key="7">
    <source>
        <dbReference type="EMBL" id="KAH8982714.1"/>
    </source>
</evidence>
<dbReference type="InterPro" id="IPR021109">
    <property type="entry name" value="Peptidase_aspartic_dom_sf"/>
</dbReference>
<evidence type="ECO:0000256" key="3">
    <source>
        <dbReference type="PIRSR" id="PIRSR601461-1"/>
    </source>
</evidence>
<dbReference type="FunFam" id="2.40.70.10:FF:000008">
    <property type="entry name" value="Cathepsin D"/>
    <property type="match status" value="1"/>
</dbReference>
<feature type="domain" description="Peptidase A1" evidence="6">
    <location>
        <begin position="166"/>
        <end position="473"/>
    </location>
</feature>
<dbReference type="InterPro" id="IPR001969">
    <property type="entry name" value="Aspartic_peptidase_AS"/>
</dbReference>
<dbReference type="GO" id="GO:0004190">
    <property type="term" value="F:aspartic-type endopeptidase activity"/>
    <property type="evidence" value="ECO:0007669"/>
    <property type="project" value="UniProtKB-KW"/>
</dbReference>
<dbReference type="PANTHER" id="PTHR47966">
    <property type="entry name" value="BETA-SITE APP-CLEAVING ENZYME, ISOFORM A-RELATED"/>
    <property type="match status" value="1"/>
</dbReference>
<dbReference type="Pfam" id="PF00026">
    <property type="entry name" value="Asp"/>
    <property type="match status" value="1"/>
</dbReference>
<keyword evidence="4" id="KW-0378">Hydrolase</keyword>
<evidence type="ECO:0000256" key="2">
    <source>
        <dbReference type="ARBA" id="ARBA00022750"/>
    </source>
</evidence>
<evidence type="ECO:0000256" key="4">
    <source>
        <dbReference type="RuleBase" id="RU000454"/>
    </source>
</evidence>
<feature type="region of interest" description="Disordered" evidence="5">
    <location>
        <begin position="102"/>
        <end position="139"/>
    </location>
</feature>
<protein>
    <submittedName>
        <fullName evidence="7">Acid protease</fullName>
    </submittedName>
</protein>
<feature type="active site" evidence="3">
    <location>
        <position position="184"/>
    </location>
</feature>
<dbReference type="GO" id="GO:0006508">
    <property type="term" value="P:proteolysis"/>
    <property type="evidence" value="ECO:0007669"/>
    <property type="project" value="UniProtKB-KW"/>
</dbReference>
<evidence type="ECO:0000259" key="6">
    <source>
        <dbReference type="PROSITE" id="PS51767"/>
    </source>
</evidence>
<dbReference type="Gene3D" id="2.40.70.10">
    <property type="entry name" value="Acid Proteases"/>
    <property type="match status" value="2"/>
</dbReference>
<dbReference type="InterPro" id="IPR033121">
    <property type="entry name" value="PEPTIDASE_A1"/>
</dbReference>
<comment type="similarity">
    <text evidence="1 4">Belongs to the peptidase A1 family.</text>
</comment>
<dbReference type="InterPro" id="IPR034164">
    <property type="entry name" value="Pepsin-like_dom"/>
</dbReference>
<keyword evidence="8" id="KW-1185">Reference proteome</keyword>
<accession>A0AAD4Q9A8</accession>
<feature type="region of interest" description="Disordered" evidence="5">
    <location>
        <begin position="1"/>
        <end position="22"/>
    </location>
</feature>
<dbReference type="Proteomes" id="UP001201163">
    <property type="component" value="Unassembled WGS sequence"/>
</dbReference>
<dbReference type="AlphaFoldDB" id="A0AAD4Q9A8"/>
<dbReference type="SUPFAM" id="SSF50630">
    <property type="entry name" value="Acid proteases"/>
    <property type="match status" value="1"/>
</dbReference>
<comment type="caution">
    <text evidence="7">The sequence shown here is derived from an EMBL/GenBank/DDBJ whole genome shotgun (WGS) entry which is preliminary data.</text>
</comment>
<evidence type="ECO:0000256" key="5">
    <source>
        <dbReference type="SAM" id="MobiDB-lite"/>
    </source>
</evidence>
<dbReference type="CDD" id="cd05471">
    <property type="entry name" value="pepsin_like"/>
    <property type="match status" value="1"/>
</dbReference>
<keyword evidence="4 7" id="KW-0645">Protease</keyword>
<feature type="active site" evidence="3">
    <location>
        <position position="360"/>
    </location>
</feature>
<dbReference type="InterPro" id="IPR001461">
    <property type="entry name" value="Aspartic_peptidase_A1"/>
</dbReference>
<organism evidence="7 8">
    <name type="scientific">Lactarius akahatsu</name>
    <dbReference type="NCBI Taxonomy" id="416441"/>
    <lineage>
        <taxon>Eukaryota</taxon>
        <taxon>Fungi</taxon>
        <taxon>Dikarya</taxon>
        <taxon>Basidiomycota</taxon>
        <taxon>Agaricomycotina</taxon>
        <taxon>Agaricomycetes</taxon>
        <taxon>Russulales</taxon>
        <taxon>Russulaceae</taxon>
        <taxon>Lactarius</taxon>
    </lineage>
</organism>
<keyword evidence="2 4" id="KW-0064">Aspartyl protease</keyword>
<dbReference type="EMBL" id="JAKELL010000097">
    <property type="protein sequence ID" value="KAH8982714.1"/>
    <property type="molecule type" value="Genomic_DNA"/>
</dbReference>
<dbReference type="PANTHER" id="PTHR47966:SF51">
    <property type="entry name" value="BETA-SITE APP-CLEAVING ENZYME, ISOFORM A-RELATED"/>
    <property type="match status" value="1"/>
</dbReference>
<proteinExistence type="inferred from homology"/>
<sequence>MTGLEGDGQFCSRESSQRAPGNALATFGPCLYTGRMHRRFPRKQRRERESRSVLLKYARSGDYLAGIGLNQDDVMTLVDRYFPSSASSVNASSFGVSDGAPTASAASDAYDDPNIVPSLDTDPAKTTKPADPGQHYNDTPISSLATAAGQLLPLRDYVAGALDLLYYGSISLGTPPQVLTVDVDTGSADLWVPSACQACHGHQFSPARSSTFHPTSEGFSITYGTGNVSGRLVTDVVSIAGLAVAEQAFGAVSARSDEMDRQPNDGLIGMAFGTIAQSRRATFFESLIAQRRLAAPLFSVHLSRHEQSGSSVCFGCVDSSRTTGPVTWLPVVSRSYWTVSMDGLWANGARAPAKLTAAIDTGTSLIYVPSALAAAFYALIPGSKRANQYGPGFWSVPCYSANQIELSFDGDRFAIHPNDFYLGRVSAGSTACVAGVLSIDNGLPPNLAIIGDVFLKSWYSTYDYRNGGRIGFWPDGNNNK</sequence>
<reference evidence="7" key="1">
    <citation type="submission" date="2022-01" db="EMBL/GenBank/DDBJ databases">
        <title>Comparative genomics reveals a dynamic genome evolution in the ectomycorrhizal milk-cap (Lactarius) mushrooms.</title>
        <authorList>
            <consortium name="DOE Joint Genome Institute"/>
            <person name="Lebreton A."/>
            <person name="Tang N."/>
            <person name="Kuo A."/>
            <person name="LaButti K."/>
            <person name="Drula E."/>
            <person name="Barry K."/>
            <person name="Clum A."/>
            <person name="Lipzen A."/>
            <person name="Mousain D."/>
            <person name="Ng V."/>
            <person name="Wang R."/>
            <person name="Wang X."/>
            <person name="Dai Y."/>
            <person name="Henrissat B."/>
            <person name="Grigoriev I.V."/>
            <person name="Guerin-Laguette A."/>
            <person name="Yu F."/>
            <person name="Martin F.M."/>
        </authorList>
    </citation>
    <scope>NUCLEOTIDE SEQUENCE</scope>
    <source>
        <strain evidence="7">QP</strain>
    </source>
</reference>
<dbReference type="PRINTS" id="PR00792">
    <property type="entry name" value="PEPSIN"/>
</dbReference>
<gene>
    <name evidence="7" type="ORF">EDB92DRAFT_1936817</name>
</gene>
<name>A0AAD4Q9A8_9AGAM</name>
<evidence type="ECO:0000313" key="8">
    <source>
        <dbReference type="Proteomes" id="UP001201163"/>
    </source>
</evidence>
<dbReference type="PROSITE" id="PS00141">
    <property type="entry name" value="ASP_PROTEASE"/>
    <property type="match status" value="2"/>
</dbReference>
<evidence type="ECO:0000256" key="1">
    <source>
        <dbReference type="ARBA" id="ARBA00007447"/>
    </source>
</evidence>